<dbReference type="GeneID" id="83218612"/>
<name>A0AAD7UV14_9FUNG</name>
<sequence>MTTTTADRSGDKRKISNVDDPWEEELSIPVKATPPNPFARAASVLEDQNEKLQQTCHALEEKLATLKESLVDIEKRLCDESRHVDEQSIFYDQSLSTTAAMARSLIHPSSDENDAVLSSLHEFLELDDRIATKMDLSLKDLRSQLSILNSPSEDGSAQERMNDIEHQVDNFQRIELEYAKAQAACDAHQTRIASLENDFKKLNHLPQIMDILRNTTAGYQAEVKSNVYNQKHQLQKRIHPTLSRLADLTIREPLLLEQNEAHKRQLYDYWDGLEAIATHLLRQQAIQHLAYYACEAGKEDWHLKRCTVLALLEDLKECKEKHQEQMKKCQGNKNDQQHYSDHADDEELLHQIELLLRRPYLDQPSTSSRRRSFHEESILNKVSTLLQFEKKWKNQWADTIGASLDAAKLLDDCKENMWDALCYDNSDSRDRPSWIPAEHTLLQSELELRNQDAVDAIDNLEHKHKAGDDEFELKKRLLNMMLTDPDRFGEAMMMELETEDQSPEI</sequence>
<comment type="caution">
    <text evidence="3">The sequence shown here is derived from an EMBL/GenBank/DDBJ whole genome shotgun (WGS) entry which is preliminary data.</text>
</comment>
<evidence type="ECO:0000313" key="4">
    <source>
        <dbReference type="Proteomes" id="UP001234581"/>
    </source>
</evidence>
<keyword evidence="1" id="KW-0175">Coiled coil</keyword>
<dbReference type="Proteomes" id="UP001234581">
    <property type="component" value="Unassembled WGS sequence"/>
</dbReference>
<feature type="coiled-coil region" evidence="1">
    <location>
        <begin position="42"/>
        <end position="76"/>
    </location>
</feature>
<reference evidence="3 4" key="1">
    <citation type="submission" date="2023-03" db="EMBL/GenBank/DDBJ databases">
        <title>Genome sequence of Lichtheimia ornata CBS 291.66.</title>
        <authorList>
            <person name="Mohabir J.T."/>
            <person name="Shea T.P."/>
            <person name="Kurbessoian T."/>
            <person name="Berby B."/>
            <person name="Fontaine J."/>
            <person name="Livny J."/>
            <person name="Gnirke A."/>
            <person name="Stajich J.E."/>
            <person name="Cuomo C.A."/>
        </authorList>
    </citation>
    <scope>NUCLEOTIDE SEQUENCE [LARGE SCALE GENOMIC DNA]</scope>
    <source>
        <strain evidence="3">CBS 291.66</strain>
    </source>
</reference>
<gene>
    <name evidence="3" type="ORF">O0I10_011211</name>
</gene>
<keyword evidence="4" id="KW-1185">Reference proteome</keyword>
<evidence type="ECO:0000256" key="2">
    <source>
        <dbReference type="SAM" id="MobiDB-lite"/>
    </source>
</evidence>
<dbReference type="EMBL" id="JARTCD010000084">
    <property type="protein sequence ID" value="KAJ8653162.1"/>
    <property type="molecule type" value="Genomic_DNA"/>
</dbReference>
<evidence type="ECO:0000256" key="1">
    <source>
        <dbReference type="SAM" id="Coils"/>
    </source>
</evidence>
<feature type="region of interest" description="Disordered" evidence="2">
    <location>
        <begin position="1"/>
        <end position="24"/>
    </location>
</feature>
<proteinExistence type="predicted"/>
<dbReference type="RefSeq" id="XP_058338076.1">
    <property type="nucleotide sequence ID" value="XM_058491181.1"/>
</dbReference>
<feature type="coiled-coil region" evidence="1">
    <location>
        <begin position="178"/>
        <end position="205"/>
    </location>
</feature>
<evidence type="ECO:0000313" key="3">
    <source>
        <dbReference type="EMBL" id="KAJ8653162.1"/>
    </source>
</evidence>
<dbReference type="AlphaFoldDB" id="A0AAD7UV14"/>
<accession>A0AAD7UV14</accession>
<protein>
    <submittedName>
        <fullName evidence="3">Uncharacterized protein</fullName>
    </submittedName>
</protein>
<organism evidence="3 4">
    <name type="scientific">Lichtheimia ornata</name>
    <dbReference type="NCBI Taxonomy" id="688661"/>
    <lineage>
        <taxon>Eukaryota</taxon>
        <taxon>Fungi</taxon>
        <taxon>Fungi incertae sedis</taxon>
        <taxon>Mucoromycota</taxon>
        <taxon>Mucoromycotina</taxon>
        <taxon>Mucoromycetes</taxon>
        <taxon>Mucorales</taxon>
        <taxon>Lichtheimiaceae</taxon>
        <taxon>Lichtheimia</taxon>
    </lineage>
</organism>
<feature type="compositionally biased region" description="Basic and acidic residues" evidence="2">
    <location>
        <begin position="8"/>
        <end position="17"/>
    </location>
</feature>